<name>A0A7X2P110_9FIRM</name>
<dbReference type="AlphaFoldDB" id="A0A7X2P110"/>
<accession>A0A7X2P110</accession>
<keyword evidence="1" id="KW-0812">Transmembrane</keyword>
<sequence>MKRCTECALLFENSLTHCPQCGRLLVKDKKSPRFFVITVLAITLAILCGVLISFSPIMAA</sequence>
<evidence type="ECO:0000313" key="2">
    <source>
        <dbReference type="EMBL" id="MST65404.1"/>
    </source>
</evidence>
<dbReference type="RefSeq" id="WP_022172459.1">
    <property type="nucleotide sequence ID" value="NZ_JBQHQP010000002.1"/>
</dbReference>
<organism evidence="2 3">
    <name type="scientific">Oliverpabstia intestinalis</name>
    <dbReference type="NCBI Taxonomy" id="2606633"/>
    <lineage>
        <taxon>Bacteria</taxon>
        <taxon>Bacillati</taxon>
        <taxon>Bacillota</taxon>
        <taxon>Clostridia</taxon>
        <taxon>Lachnospirales</taxon>
        <taxon>Lachnospiraceae</taxon>
        <taxon>Oliverpabstia</taxon>
    </lineage>
</organism>
<dbReference type="Proteomes" id="UP000440513">
    <property type="component" value="Unassembled WGS sequence"/>
</dbReference>
<keyword evidence="1" id="KW-1133">Transmembrane helix</keyword>
<proteinExistence type="predicted"/>
<feature type="transmembrane region" description="Helical" evidence="1">
    <location>
        <begin position="34"/>
        <end position="59"/>
    </location>
</feature>
<comment type="caution">
    <text evidence="2">The sequence shown here is derived from an EMBL/GenBank/DDBJ whole genome shotgun (WGS) entry which is preliminary data.</text>
</comment>
<reference evidence="2 3" key="1">
    <citation type="submission" date="2019-08" db="EMBL/GenBank/DDBJ databases">
        <title>In-depth cultivation of the pig gut microbiome towards novel bacterial diversity and tailored functional studies.</title>
        <authorList>
            <person name="Wylensek D."/>
            <person name="Hitch T.C.A."/>
            <person name="Clavel T."/>
        </authorList>
    </citation>
    <scope>NUCLEOTIDE SEQUENCE [LARGE SCALE GENOMIC DNA]</scope>
    <source>
        <strain evidence="2 3">BSM-380-WT-5A</strain>
    </source>
</reference>
<protein>
    <submittedName>
        <fullName evidence="2">Uncharacterized protein</fullName>
    </submittedName>
</protein>
<keyword evidence="1" id="KW-0472">Membrane</keyword>
<keyword evidence="3" id="KW-1185">Reference proteome</keyword>
<evidence type="ECO:0000256" key="1">
    <source>
        <dbReference type="SAM" id="Phobius"/>
    </source>
</evidence>
<gene>
    <name evidence="2" type="ORF">FYJ57_01335</name>
</gene>
<evidence type="ECO:0000313" key="3">
    <source>
        <dbReference type="Proteomes" id="UP000440513"/>
    </source>
</evidence>
<dbReference type="EMBL" id="VUMS01000002">
    <property type="protein sequence ID" value="MST65404.1"/>
    <property type="molecule type" value="Genomic_DNA"/>
</dbReference>